<protein>
    <submittedName>
        <fullName evidence="1">Uncharacterized protein</fullName>
    </submittedName>
</protein>
<name>A0ABR4LVF9_9EURO</name>
<dbReference type="RefSeq" id="XP_070887464.1">
    <property type="nucleotide sequence ID" value="XM_071034979.1"/>
</dbReference>
<evidence type="ECO:0000313" key="2">
    <source>
        <dbReference type="Proteomes" id="UP001610432"/>
    </source>
</evidence>
<dbReference type="EMBL" id="JBFXLQ010000013">
    <property type="protein sequence ID" value="KAL2868485.1"/>
    <property type="molecule type" value="Genomic_DNA"/>
</dbReference>
<dbReference type="GeneID" id="98150051"/>
<proteinExistence type="predicted"/>
<keyword evidence="2" id="KW-1185">Reference proteome</keyword>
<reference evidence="1 2" key="1">
    <citation type="submission" date="2024-07" db="EMBL/GenBank/DDBJ databases">
        <title>Section-level genome sequencing and comparative genomics of Aspergillus sections Usti and Cavernicolus.</title>
        <authorList>
            <consortium name="Lawrence Berkeley National Laboratory"/>
            <person name="Nybo J.L."/>
            <person name="Vesth T.C."/>
            <person name="Theobald S."/>
            <person name="Frisvad J.C."/>
            <person name="Larsen T.O."/>
            <person name="Kjaerboelling I."/>
            <person name="Rothschild-Mancinelli K."/>
            <person name="Lyhne E.K."/>
            <person name="Kogle M.E."/>
            <person name="Barry K."/>
            <person name="Clum A."/>
            <person name="Na H."/>
            <person name="Ledsgaard L."/>
            <person name="Lin J."/>
            <person name="Lipzen A."/>
            <person name="Kuo A."/>
            <person name="Riley R."/>
            <person name="Mondo S."/>
            <person name="Labutti K."/>
            <person name="Haridas S."/>
            <person name="Pangalinan J."/>
            <person name="Salamov A.A."/>
            <person name="Simmons B.A."/>
            <person name="Magnuson J.K."/>
            <person name="Chen J."/>
            <person name="Drula E."/>
            <person name="Henrissat B."/>
            <person name="Wiebenga A."/>
            <person name="Lubbers R.J."/>
            <person name="Gomes A.C."/>
            <person name="Macurrencykelacurrency M.R."/>
            <person name="Stajich J."/>
            <person name="Grigoriev I.V."/>
            <person name="Mortensen U.H."/>
            <person name="De Vries R.P."/>
            <person name="Baker S.E."/>
            <person name="Andersen M.R."/>
        </authorList>
    </citation>
    <scope>NUCLEOTIDE SEQUENCE [LARGE SCALE GENOMIC DNA]</scope>
    <source>
        <strain evidence="1 2">CBS 449.75</strain>
    </source>
</reference>
<dbReference type="Proteomes" id="UP001610432">
    <property type="component" value="Unassembled WGS sequence"/>
</dbReference>
<accession>A0ABR4LVF9</accession>
<organism evidence="1 2">
    <name type="scientific">Aspergillus lucknowensis</name>
    <dbReference type="NCBI Taxonomy" id="176173"/>
    <lineage>
        <taxon>Eukaryota</taxon>
        <taxon>Fungi</taxon>
        <taxon>Dikarya</taxon>
        <taxon>Ascomycota</taxon>
        <taxon>Pezizomycotina</taxon>
        <taxon>Eurotiomycetes</taxon>
        <taxon>Eurotiomycetidae</taxon>
        <taxon>Eurotiales</taxon>
        <taxon>Aspergillaceae</taxon>
        <taxon>Aspergillus</taxon>
        <taxon>Aspergillus subgen. Nidulantes</taxon>
    </lineage>
</organism>
<comment type="caution">
    <text evidence="1">The sequence shown here is derived from an EMBL/GenBank/DDBJ whole genome shotgun (WGS) entry which is preliminary data.</text>
</comment>
<evidence type="ECO:0000313" key="1">
    <source>
        <dbReference type="EMBL" id="KAL2868485.1"/>
    </source>
</evidence>
<sequence>MAFNGMSVPCSVPDRNPFKGSRLRYHPRFELTWKWGNPVCSEPQNYSLPSSRPHFDDKPKPGMYCARAEGNLTRRLTNPMSSMGFDPYHSGSKRARLIRLARQTATKLMHRGRRCLNCGKAGDGQYCIHS</sequence>
<gene>
    <name evidence="1" type="ORF">BJX67DRAFT_41573</name>
</gene>